<dbReference type="CDD" id="cd00056">
    <property type="entry name" value="ENDO3c"/>
    <property type="match status" value="1"/>
</dbReference>
<organism evidence="6 7">
    <name type="scientific">Desulfomonile tiedjei (strain ATCC 49306 / DSM 6799 / DCB-1)</name>
    <dbReference type="NCBI Taxonomy" id="706587"/>
    <lineage>
        <taxon>Bacteria</taxon>
        <taxon>Pseudomonadati</taxon>
        <taxon>Thermodesulfobacteriota</taxon>
        <taxon>Desulfomonilia</taxon>
        <taxon>Desulfomonilales</taxon>
        <taxon>Desulfomonilaceae</taxon>
        <taxon>Desulfomonile</taxon>
    </lineage>
</organism>
<dbReference type="KEGG" id="dti:Desti_2444"/>
<dbReference type="InterPro" id="IPR011257">
    <property type="entry name" value="DNA_glycosylase"/>
</dbReference>
<dbReference type="GO" id="GO:0016798">
    <property type="term" value="F:hydrolase activity, acting on glycosyl bonds"/>
    <property type="evidence" value="ECO:0007669"/>
    <property type="project" value="UniProtKB-KW"/>
</dbReference>
<keyword evidence="2" id="KW-0479">Metal-binding</keyword>
<dbReference type="EC" id="3.2.2.-" evidence="6"/>
<keyword evidence="4" id="KW-0411">Iron-sulfur</keyword>
<accession>I4C6D5</accession>
<dbReference type="Gene3D" id="1.10.340.30">
    <property type="entry name" value="Hypothetical protein, domain 2"/>
    <property type="match status" value="1"/>
</dbReference>
<dbReference type="Proteomes" id="UP000006055">
    <property type="component" value="Chromosome"/>
</dbReference>
<evidence type="ECO:0000313" key="7">
    <source>
        <dbReference type="Proteomes" id="UP000006055"/>
    </source>
</evidence>
<evidence type="ECO:0000259" key="5">
    <source>
        <dbReference type="SMART" id="SM00478"/>
    </source>
</evidence>
<dbReference type="eggNOG" id="COG2231">
    <property type="taxonomic scope" value="Bacteria"/>
</dbReference>
<dbReference type="PANTHER" id="PTHR10359">
    <property type="entry name" value="A/G-SPECIFIC ADENINE GLYCOSYLASE/ENDONUCLEASE III"/>
    <property type="match status" value="1"/>
</dbReference>
<evidence type="ECO:0000256" key="4">
    <source>
        <dbReference type="ARBA" id="ARBA00023014"/>
    </source>
</evidence>
<name>I4C6D5_DESTA</name>
<dbReference type="SMART" id="SM00478">
    <property type="entry name" value="ENDO3c"/>
    <property type="match status" value="1"/>
</dbReference>
<proteinExistence type="predicted"/>
<dbReference type="HOGENOM" id="CLU_012862_6_0_7"/>
<evidence type="ECO:0000256" key="2">
    <source>
        <dbReference type="ARBA" id="ARBA00022723"/>
    </source>
</evidence>
<keyword evidence="3" id="KW-0408">Iron</keyword>
<evidence type="ECO:0000256" key="3">
    <source>
        <dbReference type="ARBA" id="ARBA00023004"/>
    </source>
</evidence>
<dbReference type="PIRSF" id="PIRSF001435">
    <property type="entry name" value="Nth"/>
    <property type="match status" value="1"/>
</dbReference>
<reference evidence="7" key="1">
    <citation type="submission" date="2012-06" db="EMBL/GenBank/DDBJ databases">
        <title>Complete sequence of chromosome of Desulfomonile tiedjei DSM 6799.</title>
        <authorList>
            <person name="Lucas S."/>
            <person name="Copeland A."/>
            <person name="Lapidus A."/>
            <person name="Glavina del Rio T."/>
            <person name="Dalin E."/>
            <person name="Tice H."/>
            <person name="Bruce D."/>
            <person name="Goodwin L."/>
            <person name="Pitluck S."/>
            <person name="Peters L."/>
            <person name="Ovchinnikova G."/>
            <person name="Zeytun A."/>
            <person name="Lu M."/>
            <person name="Kyrpides N."/>
            <person name="Mavromatis K."/>
            <person name="Ivanova N."/>
            <person name="Brettin T."/>
            <person name="Detter J.C."/>
            <person name="Han C."/>
            <person name="Larimer F."/>
            <person name="Land M."/>
            <person name="Hauser L."/>
            <person name="Markowitz V."/>
            <person name="Cheng J.-F."/>
            <person name="Hugenholtz P."/>
            <person name="Woyke T."/>
            <person name="Wu D."/>
            <person name="Spring S."/>
            <person name="Schroeder M."/>
            <person name="Brambilla E."/>
            <person name="Klenk H.-P."/>
            <person name="Eisen J.A."/>
        </authorList>
    </citation>
    <scope>NUCLEOTIDE SEQUENCE [LARGE SCALE GENOMIC DNA]</scope>
    <source>
        <strain evidence="7">ATCC 49306 / DSM 6799 / DCB-1</strain>
    </source>
</reference>
<dbReference type="PANTHER" id="PTHR10359:SF19">
    <property type="entry name" value="DNA REPAIR GLYCOSYLASE MJ1434-RELATED"/>
    <property type="match status" value="1"/>
</dbReference>
<keyword evidence="6" id="KW-0540">Nuclease</keyword>
<evidence type="ECO:0000256" key="1">
    <source>
        <dbReference type="ARBA" id="ARBA00022485"/>
    </source>
</evidence>
<dbReference type="Pfam" id="PF00730">
    <property type="entry name" value="HhH-GPD"/>
    <property type="match status" value="1"/>
</dbReference>
<keyword evidence="7" id="KW-1185">Reference proteome</keyword>
<gene>
    <name evidence="6" type="ordered locus">Desti_2444</name>
</gene>
<dbReference type="InterPro" id="IPR023170">
    <property type="entry name" value="HhH_base_excis_C"/>
</dbReference>
<feature type="domain" description="HhH-GPD" evidence="5">
    <location>
        <begin position="41"/>
        <end position="200"/>
    </location>
</feature>
<keyword evidence="6" id="KW-0255">Endonuclease</keyword>
<dbReference type="InterPro" id="IPR003265">
    <property type="entry name" value="HhH-GPD_domain"/>
</dbReference>
<dbReference type="AlphaFoldDB" id="I4C6D5"/>
<dbReference type="GO" id="GO:0046872">
    <property type="term" value="F:metal ion binding"/>
    <property type="evidence" value="ECO:0007669"/>
    <property type="project" value="UniProtKB-KW"/>
</dbReference>
<dbReference type="GO" id="GO:0051539">
    <property type="term" value="F:4 iron, 4 sulfur cluster binding"/>
    <property type="evidence" value="ECO:0007669"/>
    <property type="project" value="UniProtKB-KW"/>
</dbReference>
<dbReference type="PATRIC" id="fig|706587.4.peg.2809"/>
<keyword evidence="6" id="KW-0326">Glycosidase</keyword>
<protein>
    <submittedName>
        <fullName evidence="6">Putative endonuclease III-like protein</fullName>
        <ecNumber evidence="6">3.2.2.-</ecNumber>
    </submittedName>
</protein>
<sequence>MNRDRMKKLLLSMYRQLVAVFGKRNWWPAGSPFEVCVGAILTQNTAWANVAKAIANLKEASALDPLAIYHSSHEQLAAWIRPAGYYNIKAVRLRNFINYLVERHSGSLDSLFSDDVQVLRTNLLSIKGIGKETADSMILYAAHKPIFVIDAYTGRVMKRHGIVPYSANYDVMQELFHENLPVDVELYNDFHAQFVALGHHYCKKVPLCHFCPLESSLPNGNPVIG</sequence>
<dbReference type="GO" id="GO:0004519">
    <property type="term" value="F:endonuclease activity"/>
    <property type="evidence" value="ECO:0007669"/>
    <property type="project" value="UniProtKB-KW"/>
</dbReference>
<keyword evidence="1" id="KW-0004">4Fe-4S</keyword>
<evidence type="ECO:0000313" key="6">
    <source>
        <dbReference type="EMBL" id="AFM25126.1"/>
    </source>
</evidence>
<dbReference type="GO" id="GO:0006284">
    <property type="term" value="P:base-excision repair"/>
    <property type="evidence" value="ECO:0007669"/>
    <property type="project" value="InterPro"/>
</dbReference>
<dbReference type="EMBL" id="CP003360">
    <property type="protein sequence ID" value="AFM25126.1"/>
    <property type="molecule type" value="Genomic_DNA"/>
</dbReference>
<dbReference type="SUPFAM" id="SSF48150">
    <property type="entry name" value="DNA-glycosylase"/>
    <property type="match status" value="1"/>
</dbReference>
<dbReference type="Gene3D" id="1.10.1670.10">
    <property type="entry name" value="Helix-hairpin-Helix base-excision DNA repair enzymes (C-terminal)"/>
    <property type="match status" value="1"/>
</dbReference>
<keyword evidence="6" id="KW-0378">Hydrolase</keyword>